<dbReference type="GO" id="GO:0003824">
    <property type="term" value="F:catalytic activity"/>
    <property type="evidence" value="ECO:0007669"/>
    <property type="project" value="UniProtKB-ARBA"/>
</dbReference>
<organism evidence="6">
    <name type="scientific">Cladocopium goreaui</name>
    <dbReference type="NCBI Taxonomy" id="2562237"/>
    <lineage>
        <taxon>Eukaryota</taxon>
        <taxon>Sar</taxon>
        <taxon>Alveolata</taxon>
        <taxon>Dinophyceae</taxon>
        <taxon>Suessiales</taxon>
        <taxon>Symbiodiniaceae</taxon>
        <taxon>Cladocopium</taxon>
    </lineage>
</organism>
<dbReference type="SUPFAM" id="SSF48403">
    <property type="entry name" value="Ankyrin repeat"/>
    <property type="match status" value="1"/>
</dbReference>
<evidence type="ECO:0000313" key="6">
    <source>
        <dbReference type="EMBL" id="CAI3993287.1"/>
    </source>
</evidence>
<dbReference type="Proteomes" id="UP001152797">
    <property type="component" value="Unassembled WGS sequence"/>
</dbReference>
<name>A0A9P1CJ80_9DINO</name>
<dbReference type="Gene3D" id="3.90.226.10">
    <property type="entry name" value="2-enoyl-CoA Hydratase, Chain A, domain 1"/>
    <property type="match status" value="1"/>
</dbReference>
<keyword evidence="1" id="KW-0040">ANK repeat</keyword>
<dbReference type="PROSITE" id="PS50088">
    <property type="entry name" value="ANK_REPEAT"/>
    <property type="match status" value="2"/>
</dbReference>
<evidence type="ECO:0000256" key="2">
    <source>
        <dbReference type="PROSITE-ProRule" id="PRU00339"/>
    </source>
</evidence>
<evidence type="ECO:0000313" key="8">
    <source>
        <dbReference type="Proteomes" id="UP001152797"/>
    </source>
</evidence>
<evidence type="ECO:0000313" key="7">
    <source>
        <dbReference type="EMBL" id="CAL4780599.1"/>
    </source>
</evidence>
<dbReference type="OrthoDB" id="433738at2759"/>
<dbReference type="PROSITE" id="PS50005">
    <property type="entry name" value="TPR"/>
    <property type="match status" value="1"/>
</dbReference>
<keyword evidence="4" id="KW-0732">Signal</keyword>
<reference evidence="7 8" key="2">
    <citation type="submission" date="2024-05" db="EMBL/GenBank/DDBJ databases">
        <authorList>
            <person name="Chen Y."/>
            <person name="Shah S."/>
            <person name="Dougan E. K."/>
            <person name="Thang M."/>
            <person name="Chan C."/>
        </authorList>
    </citation>
    <scope>NUCLEOTIDE SEQUENCE [LARGE SCALE GENOMIC DNA]</scope>
</reference>
<dbReference type="EMBL" id="CAMXCT020001813">
    <property type="protein sequence ID" value="CAL1146662.1"/>
    <property type="molecule type" value="Genomic_DNA"/>
</dbReference>
<dbReference type="SMART" id="SM00248">
    <property type="entry name" value="ANK"/>
    <property type="match status" value="2"/>
</dbReference>
<dbReference type="InterPro" id="IPR002110">
    <property type="entry name" value="Ankyrin_rpt"/>
</dbReference>
<evidence type="ECO:0000256" key="4">
    <source>
        <dbReference type="SAM" id="SignalP"/>
    </source>
</evidence>
<dbReference type="EMBL" id="CAMXCT010001813">
    <property type="protein sequence ID" value="CAI3993287.1"/>
    <property type="molecule type" value="Genomic_DNA"/>
</dbReference>
<dbReference type="InterPro" id="IPR003347">
    <property type="entry name" value="JmjC_dom"/>
</dbReference>
<gene>
    <name evidence="6" type="ORF">C1SCF055_LOCUS20052</name>
</gene>
<accession>A0A9P1CJ80</accession>
<dbReference type="PROSITE" id="PS51184">
    <property type="entry name" value="JMJC"/>
    <property type="match status" value="1"/>
</dbReference>
<dbReference type="InterPro" id="IPR029045">
    <property type="entry name" value="ClpP/crotonase-like_dom_sf"/>
</dbReference>
<dbReference type="InterPro" id="IPR001753">
    <property type="entry name" value="Enoyl-CoA_hydra/iso"/>
</dbReference>
<dbReference type="InterPro" id="IPR011990">
    <property type="entry name" value="TPR-like_helical_dom_sf"/>
</dbReference>
<dbReference type="Gene3D" id="1.25.40.10">
    <property type="entry name" value="Tetratricopeptide repeat domain"/>
    <property type="match status" value="1"/>
</dbReference>
<dbReference type="GO" id="GO:0005739">
    <property type="term" value="C:mitochondrion"/>
    <property type="evidence" value="ECO:0007669"/>
    <property type="project" value="TreeGrafter"/>
</dbReference>
<evidence type="ECO:0000259" key="5">
    <source>
        <dbReference type="PROSITE" id="PS51184"/>
    </source>
</evidence>
<evidence type="ECO:0000256" key="3">
    <source>
        <dbReference type="SAM" id="MobiDB-lite"/>
    </source>
</evidence>
<feature type="repeat" description="ANK" evidence="1">
    <location>
        <begin position="964"/>
        <end position="996"/>
    </location>
</feature>
<dbReference type="PROSITE" id="PS50297">
    <property type="entry name" value="ANK_REP_REGION"/>
    <property type="match status" value="2"/>
</dbReference>
<reference evidence="6" key="1">
    <citation type="submission" date="2022-10" db="EMBL/GenBank/DDBJ databases">
        <authorList>
            <person name="Chen Y."/>
            <person name="Dougan E. K."/>
            <person name="Chan C."/>
            <person name="Rhodes N."/>
            <person name="Thang M."/>
        </authorList>
    </citation>
    <scope>NUCLEOTIDE SEQUENCE</scope>
</reference>
<dbReference type="Pfam" id="PF00378">
    <property type="entry name" value="ECH_1"/>
    <property type="match status" value="1"/>
</dbReference>
<dbReference type="SMART" id="SM00028">
    <property type="entry name" value="TPR"/>
    <property type="match status" value="2"/>
</dbReference>
<dbReference type="PANTHER" id="PTHR11941:SF54">
    <property type="entry name" value="ENOYL-COA HYDRATASE, MITOCHONDRIAL"/>
    <property type="match status" value="1"/>
</dbReference>
<dbReference type="SMART" id="SM00558">
    <property type="entry name" value="JmjC"/>
    <property type="match status" value="1"/>
</dbReference>
<proteinExistence type="predicted"/>
<dbReference type="SUPFAM" id="SSF51197">
    <property type="entry name" value="Clavaminate synthase-like"/>
    <property type="match status" value="2"/>
</dbReference>
<dbReference type="Gene3D" id="1.25.40.20">
    <property type="entry name" value="Ankyrin repeat-containing domain"/>
    <property type="match status" value="1"/>
</dbReference>
<dbReference type="CDD" id="cd06558">
    <property type="entry name" value="crotonase-like"/>
    <property type="match status" value="1"/>
</dbReference>
<feature type="repeat" description="ANK" evidence="1">
    <location>
        <begin position="997"/>
        <end position="1021"/>
    </location>
</feature>
<dbReference type="EMBL" id="CAMXCT030001813">
    <property type="protein sequence ID" value="CAL4780599.1"/>
    <property type="molecule type" value="Genomic_DNA"/>
</dbReference>
<dbReference type="InterPro" id="IPR036770">
    <property type="entry name" value="Ankyrin_rpt-contain_sf"/>
</dbReference>
<dbReference type="GO" id="GO:0006635">
    <property type="term" value="P:fatty acid beta-oxidation"/>
    <property type="evidence" value="ECO:0007669"/>
    <property type="project" value="TreeGrafter"/>
</dbReference>
<keyword evidence="8" id="KW-1185">Reference proteome</keyword>
<feature type="chain" id="PRO_5043270538" evidence="4">
    <location>
        <begin position="17"/>
        <end position="1318"/>
    </location>
</feature>
<dbReference type="InterPro" id="IPR019734">
    <property type="entry name" value="TPR_rpt"/>
</dbReference>
<keyword evidence="2" id="KW-0802">TPR repeat</keyword>
<sequence length="1318" mass="145280">MSLFGCALQHLGLVLHLCPTDRRLEEPPASKSKQKRAKSGGPQLPNCTLTEDRERVVSAEPMIRVKTGSKSAEVAYHGSRDRVPALQKLCPADVRPLARMLSPAFRRSVPLLWSRTAVARRCFSSEELVLMERKDSGVAVLTLNRPKALNALSDGLMSALFQRLQEVDADAALKAAVVTGQGKAFAAGADIKEMNSRSNYSDTRKDNMLAHWSAITGIRKPIIAAVGGFALGGGCELAMSCDIIIASEAAKFGQPEIKLGTIPGVGGTQRLIRAVGKSKAMELILTGEMLTAEEAEKAGLVARVVPTGSEVEEAIKIAEKIASFSVPAVQLAKECVNASQELTLAEGLRSAPRRRRDVLTEVSTAALLAPFSPVAVVTQCTFAVPAVRKEATLEDDWKREGEDSKDGHGIGLTASRWQRRAVEAPVDLYQADGLKMGSASPKARPAPSPGPQNTSAALLRAMAVKASQKYVRVYPNVGVLQGEIDVELAPQSSQEDIWEALRRVLFRDGAPQRRPLRIFGAADGQEVFSVPEFWSQASKGGVVVSANLPLRGASPLIDSFASCQPRYGRTLVGSSCCRVSADDPEVESLLRAPVPVVICGSNMAGEALDRWSFEYLERHLADVDNFFVLCSPENNQGRFSYYDLSEGKNPCGYKVVPNNRRVEMRFPEFRRKVEAARGKKGDMYYLQNTLLHREEREGGAPRPVGRFGQQCGCQDSASAESTVDEAWRLLRCAWHAKRAGNEAWGHGGHGGHSVEEAVRNYTAGLRCAARAERFVDLEALEDTDKYCFDRFQSALHMVEAVLHRNLSLTSHHQADFTAALEHAEESLRLEPQNVKSKYRRGLALWALDRSEEARKDLKDVLAKEPKNLELRRLLGAKLATEGAAAPATAQAQRCGECGLCGLAEDGGAASPDPALLAKLRKGGRSALHWALGGVDPETRRLGACSYWRLEALIDSAEVDALDPDERTPLHLAAASGHLEAVSLLMDASASVDPLDRHGRSPLYYAAVGNHREVVALLVDRGHADQSILFRALKEKFGTHNFMLHDWPEYNGRWMSSLEGRKDDLPLRPVEQKGPNAFRGRVARDIDAFRWDWLKKAMGQREPQMCQLFCGSEGFSPCHYDPQDNVFLQVTGYKRVLLFHPRHFGCLYPWPVHHPQDRQSRVNFEEPDLRSFPRFAELNGQGIEAILGPGDLLHIPPGWWHHVEMLPSPRGEVVSFNFWYPPPTWFDGDLAKGQITWDKPLFGVRRTLFQRCVEELIAQVAQPSKVHEVLRLAIEGGKGGQWQQALEQLETFLGPVLRDNERQRLLMDLVEGRFTGLVS</sequence>
<feature type="region of interest" description="Disordered" evidence="3">
    <location>
        <begin position="24"/>
        <end position="47"/>
    </location>
</feature>
<dbReference type="InterPro" id="IPR041667">
    <property type="entry name" value="Cupin_8"/>
</dbReference>
<dbReference type="Pfam" id="PF12796">
    <property type="entry name" value="Ank_2"/>
    <property type="match status" value="1"/>
</dbReference>
<protein>
    <submittedName>
        <fullName evidence="7">Enoyl-CoA hydratase, mitochondrial</fullName>
    </submittedName>
</protein>
<dbReference type="SUPFAM" id="SSF52096">
    <property type="entry name" value="ClpP/crotonase"/>
    <property type="match status" value="1"/>
</dbReference>
<feature type="repeat" description="TPR" evidence="2">
    <location>
        <begin position="800"/>
        <end position="833"/>
    </location>
</feature>
<dbReference type="InterPro" id="IPR014710">
    <property type="entry name" value="RmlC-like_jellyroll"/>
</dbReference>
<dbReference type="SUPFAM" id="SSF48452">
    <property type="entry name" value="TPR-like"/>
    <property type="match status" value="1"/>
</dbReference>
<dbReference type="PANTHER" id="PTHR11941">
    <property type="entry name" value="ENOYL-COA HYDRATASE-RELATED"/>
    <property type="match status" value="1"/>
</dbReference>
<evidence type="ECO:0000256" key="1">
    <source>
        <dbReference type="PROSITE-ProRule" id="PRU00023"/>
    </source>
</evidence>
<dbReference type="Pfam" id="PF13621">
    <property type="entry name" value="Cupin_8"/>
    <property type="match status" value="1"/>
</dbReference>
<feature type="signal peptide" evidence="4">
    <location>
        <begin position="1"/>
        <end position="16"/>
    </location>
</feature>
<dbReference type="Gene3D" id="2.60.120.10">
    <property type="entry name" value="Jelly Rolls"/>
    <property type="match status" value="2"/>
</dbReference>
<dbReference type="FunFam" id="3.90.226.10:FF:000019">
    <property type="entry name" value="Enoyl-CoA hydratase, mitochondrial"/>
    <property type="match status" value="1"/>
</dbReference>
<comment type="caution">
    <text evidence="6">The sequence shown here is derived from an EMBL/GenBank/DDBJ whole genome shotgun (WGS) entry which is preliminary data.</text>
</comment>
<feature type="domain" description="JmjC" evidence="5">
    <location>
        <begin position="1061"/>
        <end position="1236"/>
    </location>
</feature>